<dbReference type="InterPro" id="IPR003961">
    <property type="entry name" value="FN3_dom"/>
</dbReference>
<dbReference type="InterPro" id="IPR018097">
    <property type="entry name" value="EGF_Ca-bd_CS"/>
</dbReference>
<dbReference type="PROSITE" id="PS01187">
    <property type="entry name" value="EGF_CA"/>
    <property type="match status" value="1"/>
</dbReference>
<dbReference type="PROSITE" id="PS50026">
    <property type="entry name" value="EGF_3"/>
    <property type="match status" value="1"/>
</dbReference>
<dbReference type="GO" id="GO:0005319">
    <property type="term" value="F:lipid transporter activity"/>
    <property type="evidence" value="ECO:0007669"/>
    <property type="project" value="InterPro"/>
</dbReference>
<evidence type="ECO:0000313" key="11">
    <source>
        <dbReference type="EMBL" id="KAK6174797.1"/>
    </source>
</evidence>
<evidence type="ECO:0008006" key="13">
    <source>
        <dbReference type="Google" id="ProtNLM"/>
    </source>
</evidence>
<dbReference type="GO" id="GO:0005509">
    <property type="term" value="F:calcium ion binding"/>
    <property type="evidence" value="ECO:0007669"/>
    <property type="project" value="UniProtKB-UniRule"/>
</dbReference>
<dbReference type="Gene3D" id="2.30.230.10">
    <property type="entry name" value="Lipovitellin, beta-sheet shell regions, chain A"/>
    <property type="match status" value="1"/>
</dbReference>
<proteinExistence type="predicted"/>
<dbReference type="InterPro" id="IPR000152">
    <property type="entry name" value="EGF-type_Asp/Asn_hydroxyl_site"/>
</dbReference>
<dbReference type="SUPFAM" id="SSF49265">
    <property type="entry name" value="Fibronectin type III"/>
    <property type="match status" value="2"/>
</dbReference>
<reference evidence="11 12" key="1">
    <citation type="submission" date="2024-01" db="EMBL/GenBank/DDBJ databases">
        <title>The genome of the rayed Mediterranean limpet Patella caerulea (Linnaeus, 1758).</title>
        <authorList>
            <person name="Anh-Thu Weber A."/>
            <person name="Halstead-Nussloch G."/>
        </authorList>
    </citation>
    <scope>NUCLEOTIDE SEQUENCE [LARGE SCALE GENOMIC DNA]</scope>
    <source>
        <strain evidence="11">AATW-2023a</strain>
        <tissue evidence="11">Whole specimen</tissue>
    </source>
</reference>
<dbReference type="InterPro" id="IPR000742">
    <property type="entry name" value="EGF"/>
</dbReference>
<comment type="caution">
    <text evidence="11">The sequence shown here is derived from an EMBL/GenBank/DDBJ whole genome shotgun (WGS) entry which is preliminary data.</text>
</comment>
<feature type="domain" description="Fibronectin type-III" evidence="9">
    <location>
        <begin position="5347"/>
        <end position="5452"/>
    </location>
</feature>
<dbReference type="SUPFAM" id="SSF48431">
    <property type="entry name" value="Lipovitellin-phosvitin complex, superhelical domain"/>
    <property type="match status" value="1"/>
</dbReference>
<dbReference type="SMART" id="SM00513">
    <property type="entry name" value="SAP"/>
    <property type="match status" value="2"/>
</dbReference>
<evidence type="ECO:0000259" key="10">
    <source>
        <dbReference type="PROSITE" id="PS51211"/>
    </source>
</evidence>
<dbReference type="PANTHER" id="PTHR16897:SF2">
    <property type="entry name" value="OS03G0226600 PROTEIN"/>
    <property type="match status" value="1"/>
</dbReference>
<evidence type="ECO:0000256" key="3">
    <source>
        <dbReference type="PROSITE-ProRule" id="PRU00076"/>
    </source>
</evidence>
<feature type="domain" description="EGF-like" evidence="6">
    <location>
        <begin position="7317"/>
        <end position="7351"/>
    </location>
</feature>
<organism evidence="11 12">
    <name type="scientific">Patella caerulea</name>
    <name type="common">Rayed Mediterranean limpet</name>
    <dbReference type="NCBI Taxonomy" id="87958"/>
    <lineage>
        <taxon>Eukaryota</taxon>
        <taxon>Metazoa</taxon>
        <taxon>Spiralia</taxon>
        <taxon>Lophotrochozoa</taxon>
        <taxon>Mollusca</taxon>
        <taxon>Gastropoda</taxon>
        <taxon>Patellogastropoda</taxon>
        <taxon>Patelloidea</taxon>
        <taxon>Patellidae</taxon>
        <taxon>Patella</taxon>
    </lineage>
</organism>
<keyword evidence="5" id="KW-0472">Membrane</keyword>
<comment type="caution">
    <text evidence="3">Lacks conserved residue(s) required for the propagation of feature annotation.</text>
</comment>
<dbReference type="InterPro" id="IPR003034">
    <property type="entry name" value="SAP_dom"/>
</dbReference>
<feature type="region of interest" description="Disordered" evidence="4">
    <location>
        <begin position="7459"/>
        <end position="7526"/>
    </location>
</feature>
<dbReference type="Gene3D" id="2.10.25.10">
    <property type="entry name" value="Laminin"/>
    <property type="match status" value="1"/>
</dbReference>
<evidence type="ECO:0000259" key="9">
    <source>
        <dbReference type="PROSITE" id="PS50853"/>
    </source>
</evidence>
<evidence type="ECO:0000256" key="1">
    <source>
        <dbReference type="ARBA" id="ARBA00023157"/>
    </source>
</evidence>
<dbReference type="Gene3D" id="2.70.70.10">
    <property type="entry name" value="Glucose Permease (Domain IIA)"/>
    <property type="match status" value="1"/>
</dbReference>
<evidence type="ECO:0000256" key="5">
    <source>
        <dbReference type="SAM" id="Phobius"/>
    </source>
</evidence>
<keyword evidence="12" id="KW-1185">Reference proteome</keyword>
<feature type="compositionally biased region" description="Basic residues" evidence="4">
    <location>
        <begin position="7476"/>
        <end position="7485"/>
    </location>
</feature>
<dbReference type="PROSITE" id="PS50268">
    <property type="entry name" value="CADHERIN_2"/>
    <property type="match status" value="1"/>
</dbReference>
<dbReference type="GO" id="GO:0016020">
    <property type="term" value="C:membrane"/>
    <property type="evidence" value="ECO:0007669"/>
    <property type="project" value="InterPro"/>
</dbReference>
<dbReference type="Pfam" id="PF01347">
    <property type="entry name" value="Vitellogenin_N"/>
    <property type="match status" value="1"/>
</dbReference>
<dbReference type="EMBL" id="JAZGQO010000010">
    <property type="protein sequence ID" value="KAK6174797.1"/>
    <property type="molecule type" value="Genomic_DNA"/>
</dbReference>
<keyword evidence="5" id="KW-1133">Transmembrane helix</keyword>
<dbReference type="Proteomes" id="UP001347796">
    <property type="component" value="Unassembled WGS sequence"/>
</dbReference>
<dbReference type="PROSITE" id="PS00010">
    <property type="entry name" value="ASX_HYDROXYL"/>
    <property type="match status" value="1"/>
</dbReference>
<evidence type="ECO:0000256" key="2">
    <source>
        <dbReference type="PROSITE-ProRule" id="PRU00043"/>
    </source>
</evidence>
<dbReference type="CDD" id="cd00054">
    <property type="entry name" value="EGF_CA"/>
    <property type="match status" value="1"/>
</dbReference>
<evidence type="ECO:0000259" key="6">
    <source>
        <dbReference type="PROSITE" id="PS50026"/>
    </source>
</evidence>
<name>A0AAN8JBH6_PATCE</name>
<keyword evidence="1" id="KW-1015">Disulfide bond</keyword>
<evidence type="ECO:0000259" key="7">
    <source>
        <dbReference type="PROSITE" id="PS50268"/>
    </source>
</evidence>
<dbReference type="PROSITE" id="PS50800">
    <property type="entry name" value="SAP"/>
    <property type="match status" value="1"/>
</dbReference>
<keyword evidence="5" id="KW-0812">Transmembrane</keyword>
<feature type="domain" description="SAP" evidence="8">
    <location>
        <begin position="1561"/>
        <end position="1595"/>
    </location>
</feature>
<dbReference type="InterPro" id="IPR011030">
    <property type="entry name" value="Lipovitellin_superhlx_dom"/>
</dbReference>
<sequence length="7526" mass="839859">MTTPMLGAWGTLYVTVLLGFLGSIRGNFINFHPGYEYEYKLDSTSSVKNIGEFHLKAKVGYINVREQGDLQEILIRVHTFTFTQSSSPHTAGHDVNFSRWFSFLINRHGEILEVFYPSDEDDEMVVVKKGMAAMFAARLHHEDETTMEKTEDGWQYHVQELGHEGRHNSTYKVKPHAEGKVFTKIRHDHPLEHAISKYTKTLYFNTDLGTIHTVDVDEHFSAMRQTVPGYNAFEGQRPSQAVNEFTETEYPEMAAFGKGKLEFISKHQLSSTPDRSKIDVTSDSIHIHKVKQHPTRSETPKVILEQIKGNLTIMRNQPEKKATQEMTNGFHRLITCLELLDDEHFENLTNHYLNLNPLSTRNEKDRNHILDAVAGTGTDRAQNVLTEKVLNTEQPDKQLIMRLMVHIISMDEVPNKKLLSKLFQLGFEPEKSLEILQEGEVYHRILLTIGSVVRKLNQEGRHEEAREAISKVENMLGYHDPYNFRVRRSVLTEEQIERDDIWRVNLLSTLGNARMEQSYEYIVSHINSTNCQWIKRAGVHALRGYHHDHAANLMLKTAMYDEHDTVRYEALLQYQAHPRAKHITPYRASNSSFTGNDSSMYFNPWDLNSQDVAVHSRHRRGFLDKGFEFVLKSPSIDWKKMLGSTKIGASFGILVKNLLDLKISALSGNAIVDVHDEAYARVHLGVVGINLDFFLARVCFKGKAEYNINLLQEFGIDNLKQLVELYDKIKNDVVKEIKKGIDLFKSIIRGDISIGKIIDEFKAALEELPLKVLNLGKKAIATMTKLGEIDEKDLPPFIRPLRNLVTKVVTLYNDIRKDVMGFYNQLLETVTIIVPRAGKQIYTSIKAIIEAFKDFNNDPKKAIAGVGGNVLNIGMEVKNLIDAVNKTKDACFFLKKEKPYWFDLKGEFAEIKNLTSQTKAALVKGGQTWIGETFKKGQDPVAAFTNGRFSTADLRKQVMDDLKAIIDDLLEPFDSIKALGESFFNRFTSIFKLVTDIKDAYNTLKEGYSTARSLIDRVFGPKCHRDFPKKFRTKGGGCDGSGFYPSELKKGKEYDVDGVDLQISRDSKIVAPFPGYIMLSPTNDNEVIIQATGGSLKDTKLIITNIKPNSTITRQDSPDYTQKLVTAGQKIGEVTPSVCDAEDHIHFAMQKNNGGVIDPTRYVPPRIPALPKWEQECDDYKLVWKFDVISEGVLIGLGGRDNKTEEPARTGGNIEKPINLDDQDDPAKVLDDGLFGDDSMLGKVEKNSDKVDQKTKNTKDSGLKNFFKKPTAFLQKFSIRKLKVGAILDLLDILGLDESKGHMAEVILKIKEIIDNKPCFNPYQMTDDQLRTELTERGKIAEGSRQTMINTLTNHGSKCPGMSLRLPKNMYCTFDQHCLGLECCVHLKVFMFLKTYKLYARFDPCNLEFVLGIKDKFEKKFGGFGDIYGGFDLEVKPGVKIDVLGGMELIIRVKVEKTDTVALGTVGVGFCSQEDNTNCMPFMMLLDESILPLPICNADGSLTWPEVNWKEYYSRDAIKKRLKESAKKLAEESVEYGLKEALKQLGIPEDLLEETPPCQRPEILTNAILKERLGDRGLITTGTTQQLIDRLIQAEKTCKIFDKTLTLPAIKNEKLKKLIYLQIADNCMHLQACVDVKIRTKLFNFTKAFNAYVELDSCNFMLHVGFEKYKHSIVLIGYQWGTPEEIPIGDAITLRFTIDKNSDEKVFIVDFGLKIKLTDDETSIDSQMIEDMRIPIPICNENFTLPGGGSIKEFAKAMGGKLSQAAVDVIFQKLGLNKIFTDGTCSVAPSPKDCPWNIDVEKYLPATLKDKVTCGMPENCFGLHCCVDFEFKIPFVDEPIQKSVPVFLEFDPCNFVLKVGFGQFQHTETLLTYDWGKPSTLTIGNGDPAPITISFTIAQYPKGFIVDLTVKACIPIDGTPFCFPEEGIQLMNQERIPACDARSLANLTNIDFNLNDFMKEVGAEAGQKLAASAARFLLDKFGITPYLLEERCDIKRPPYSSNTDGWRNDCPKPIKKLPKLPKGLVCHLGDTCTKIDCCFNVDFLDMSFHAFLNIDTCDYFIEAAIENKDVRYSLLGDDIDLNTGVTGDVKISDFFNVEYGVRKVDKKFILDLTVKVCFDKDECQVELPVLVGTEIPQLICDLNAKLDFNLKNFSVSEWVKTKGLDLAKDLTKQAVRVLLEQLGIADKLLNPPCSRTSLKYQPADTNNWKNDCPKVKNLPAINAPVNCYIPDYCTGVDCCLYNDILDMSINAYLYIDTCNYVIEGAIEKFGFKFPILEYAWGEEKEEKLSEMMFISFKIDRLVNEKIFIVDLTIKMCLKGPDSCEVELPVFTQNRLPMPLCNMQMGFKIKDFSLKNWLQERGGELTAILANQLMDQLGITEFLKDEPCSFVKEPFKTATANNGWKKDCPLNMTLPALPSNLGCYIPDYCTGIICCTEVSQVRRAFQAHILIDGCNFQMSVGIEKIFFNISLVDYEWGKDEIIDIGGLFKLTFSIDDLQGEKQFIVNMRLSACLTAGETCQLEIPVFTDMRVPKVLCDWDATLALKDFKLDEWLQEQAANIGDSLTDTLVEQLLDRLGVAPYLQDPMCDTAVAPYAPNQNGWNIECPLALNLPTLPSKIFCNVPDYCTGINCCLEVPFLRRSFNALASINMCTYVLTIGIEDVKFKTSLVNYEWGKPAHFNLRGVVRIDYTIDNLDGEKQFLLSMNMSVCLSSDKPCQSTFNLMNNARIPKLFCDWNATIALKGFNLTKFLEEQYANIGDKLSDLTLSKLFEALGISRYLLKPQCDRSSGVYSPANVNGWKYDCPVTTLNFGKLPDYVTCRIPDFCTGIDCCVSVPVIGHSFNVKVYLNACDYTLTVSIENLVYKKTLLNYQWGTREQFNINGVVGIEFVIDNLDGAKQYMLSLSSTFCFDSNSPCLVIPVLENAKVPKILCDWESDYSIKDFSLETWLAEKGQQIGDQLSSIVLSKLYEELGIAAYLNDPQCDRNTGVYSGAVAGWKNACPAINDLPSLPSDLSCYIPDTCGGIQCCVDVAPLRRSFEALVFLNPCDFTFRVGIEKYQFNRNLINYQWGTLEHFTLKKLVRVEFVIDDLSSEKKFLVNLNISVCLEANKPCLISIPVLTNARIPKLICDWDSTLALQDFSITNWLEEQKEAGLQKLTSTLTAKLYEELGIAGYLRTTQCDRTKDQFASADVKGWTNECPSSKVVPYLPDLPDALTCHMGSRCTSIDCCVDVGFLDRSFYFGVDVNLCDYTITATIENLSYKRKLFNYKWGEVDHFYLKGVVRVDFILSRLPGEKAIEMSVNISVCVDKDKCLYDKTVIDKKQIPQPLCNFQQSLLDNSFSLKDWKQKAKLPSISSLTDVLIDKLLEQVDLSGYLTEPGCNRDASPYVPANGKNWKKDCPSTINLPTLPDTTRCHWSTDCSTIDCCLYVGIVKRSVNLRLNIDICNLQMTFTVEKMTYTISLFDYNWGSSGIFHLKGRLRLEYKLENKPTENKIIADLSIKVCFEDSTCILDVPVLQQASISYSPCDITKPVPFKGVSFDFWSLKSCTLTAPPSGCSIGLPAPISNICHLNDNCLGISCCMTLDLKYLGSYSLAASFNLDHCANKLTYTLENKKWEKTLLSLPLDTNITEAVGEAIDISYIVSDINSAYVVTLHIRLCALNTYQNIPYCKYWTLLDRKPFDKPGCTSGRKRRSVIKEISQNDYEVGIKTLLGRNATNEEIAAFMNEVETNEATEVEKNLFPDWEDGGQANNIRSALKTMGSSNPSTILYTSNNGKVSVGVEGSEEMFKILGVASNIIDNAEQAFVVGKGLTGAGVQLLGAKLSNMTIGEIMAMIDTKNIDPEKALELVKQLRNLGLALYSEIIDAVLTGEATDAFKSLDFTLQGDFSFPRSEVILFKYSIYFLLGGLVPMNFRFGAGCTYGMQIIVGGKMMKMVAFGGATPYGAVLTYGELNIGFILYAGLRLEGYIMTTSFPTRAEIGFSKFPLDIGMTMDLELVPLRLRLLGIVTLRIKLLFVTIKKTLFKATLWEYSTPVIRKRLIDFGKKEKDASPPAFSEYTDSKSGRKKRAVGETINTATRQCSVRQLPDRDYTEPAIELSVRSEDDKSQVRLFLQGGTRPGLQDAFPETELGGPSSVITTRLSHSGIPIYFTVVGKNSGGGSATVTCSIPTYDTSLPGGRFTADFVTSSNPRVLKASVVVFEDSDLEYSAIGVGVGRGIYSDEMENWTPVNLKNRNNQNYDASSDPNGFEAKKHFTASKQARLIAPVAREFRKINTVADCMQRCLALPETKCLSINFDFGTSGHCELLEAIEGHDHKIAISGDYVHMERLGVGLAYEFSYADKTLLHDKLYYFNLDLKNVLGYRHIISTKSVLIDLTPPQPGAGLIVNGSRDNLEKVDCLQGIPSDRPEWKDKCIDQSTTVLNHRTIVDGEGSMTVFNGHSPLLDQRYFRANRFISANWDGIHDKETGLLGYSFTAGKTVCEESIHPHHDPHKHLFDESEWTHIGIIKRDESNPLADGKYYVTVRALNKVEYGGPLVTTFCHTTPYVIDNTKPFVYEVFDVQYDEESEDLSTAYNATDPESDIKEIDLCLGETTKDCGISDWTRYEHSEQVIHNTVLPGGTPVWVKIRAWNNVNMSAIKSADHPLILDNTPPIAGEVYDGPLFKHDLVYTKDSNKICANWVDFFDPESGISYFSVFVRSSENDMYLTNGTDFDHRTHKACIDLVDNALQHGKNYYIELWAFNAGHKQMNTSGRSNGVTVDLTVPVAGEIIDGLKNNFVDIEFSAATATIASQWRGHSDPESNIRSYEVQILRARNKTNNFEILRDWHEMDNSTESVEWHNFHLHHRDSIKTKLRTTNGALGQIVEETDGYIVDLTPPRLIYLNDGGTQQTDIDYQSTLTSIKANFKFVDEESGIDHYKYQIYKLQQGSKHQIIPATIGEWTDIKDGTAQSVTIDNQALVNGARYITRIGAVNRANAVATYDSDGFLLDNTPPKMQWVHVGIFNGEDEEVIDGHVLQADTKGIKATWFATDDVSGIMTYLVSVGTTSGGQDILSWRNMKSDRDGYIDDITLQVKTDNSPYYYVTVKAINGAGLESGVLTSTPIKVVEEDKAGIVIDGADGTEKSGSTGVDVDYQKDTGAVTVQFSGFESALHGISKFDWAVGTTAGGEDIQPFLTAGLIHEEALDIPGNGIASSGYGQAVLPLESGKMYFTTVRGITNVGNVLESISDGFIVDTSPPTITINSLFEVTGQQNVSAGNKIYQSEVDSMSVNFKMVDNESGLEKMYYAVGTYPDGADTRPVTQLTTFLNGEGSLPVGEVRPATNGKPNIVTFWSENKVGIIGKTTSATLIVDTTPPVEGVVTCPTYIQPHSSMKCTWDGFVDAESPIVEFSFGLGSQEGLKDIIQPKSLPGHSTSYLVQDLSDTVSHGNTYFAIVTATNAVGKSISAISNGTSVDVTPPLHGTVVELNTAYVINVTSDRSTAVLNAYTCNTVEDCGKIDAVCQESLSTVNIAWSAFTDPETKIVKYEVAIGSTPGGGQIKPFFTVPVEKRYLTVKNLMLRGMKQVFVTIKATNGAGLSTISTSNGIYLSYVSQGLPALSYIGVWDGDAPTGDIDFQTNLNTIRSRWDVSGDPCPVSKYEWAIERIDGLRVQDYTDTKGQTVGVNDQLDLKNGERYYILLRVTNAGGFTYYLRSNGVTIEEEPLIPGQVYDGEVVGYDLNFVYTKNKVSANWQGFGETQGSDDIQVDSGNLGVVVKKSRAYQDIEYYEVAVGKDRRFPKTRDNVVPFTKVGLNKTVTFYDLDLVPLSATYYFTVRAYSKSFSMAEVTSNGFQVGYDDGVQAGDIDMPDFVKDNTVLDIQWDGFTSKVGILMYYLALSTNNNASDMECRQFIEGESMAVDDRVKLFDIKDIDNVGKDTFIQLTNLTLQQNNGYYVTVIGVDKAGECNMTTQYFHVDVTEPSRGQIKVGPYYDMKMSYVYTPESVLAEWKDFSDLESGIKCYRVSLIEEASCEQGASRVVIVPDIEIDENSTSYKFMGLELKPSRPYIVRITVENKAGLIITEETNPVLYDVSDPIPGRVVDGTNFRKDVVWAKSTSTVKGTILQLPTPDGLPCPTRNMLFSDPLWKRYDSKMNYDTTGTRLDLIYRSANVFTDKGRAGELEIKLAKDVKSQTMFSGGYYRNADLINGGEYQFEVQAADGDGNAVTSILFWDGPETSITDYDYTKEPDWTQEICSCCRTNQNDPACLKTCNCKEFLEAKNIVKRSTTNNTDDSAGIVVQDLTEEERAALMSASSTEAAEADTPAVKLESYNSCGIQILSGEAQKVITWCKFRDDFNRPMKSERKLTFDPSKSFNNYKIQFVVLNEEETEGTWCVNVFVNKETISELCGIPQFSLDTKLYLHVWNWKNFIPPPPPNPLDAFDIWTARAIVKGLVMPPERNALCRYGDPYRGGTNAIVEYEAGIGRVTHGSSVVPFKKVVTPCVPCRVPCDRYSCQSSCKSDEFTLHEITLDSLDLKPTEVMNSTIKPILYYLSVKAVLGSGRDAISSSNGFYIDISPPVFDKDAMLYIDVSQGNFTPVEYQGSNTTIKSIWLCQDNESLVVEYQWGIGSAPGLLDIQDFVSTGINPTGTNDQLEQVLEDNSTYYVTVKCINGAGHETVHKDMTGVTVLLFPPDITDVGTNITGAEPFDEPVTPPTAMKSTDTSSIGCTWTVSKDPSIKEYDFCVGSSEDVCDDIFPCTWVGYNVSGEVAIKDGYLQVDGVKVGPIGTFKSQYNGTDPDNASSTFKMEPGRTMFLCMKMCNEARRCTTRVMGSSVIVDSNSKMATSTNGESVSVSLGSSTTGRKKRAVSGVSVTTPSGLKPGQSILETELTKEQLEADYRSDASVDFVSFITNPQITLINNDNLHRLLIKRITPKATDKHFTITSVGNLRMPGPMTVKLTYNPATIDADKIPSLLHWNPVEQKWILSKTSCINEENTEVINEANGEISIKVCDTRRTESTSTTTIARRRRATTNDVYFGQDTQFLVTDILRTIPNSPPELTSTTIVTMDEDAGTLTYRLTVTDDEGDKVEFILDRSSTTNLGSVNLTSLGQLVYLPCKDCSGQLDVPIIIREIQTGDIPPKETRETITITVTPVNDPPTVFTFNNGNNILGLDPTEPVIVLMEQNRNGQDDANSYTWTFGVYDVDKNEQLRLFLDRPINGSLTIGSEIKTTPSCGQGSEDNMLPCSAMSLPHSPGDMTWSYYTMTYQPKNGVIGYDDIRLFINDRQGSSSDVVTLRMAMMEQPCLNGGMCRSDNVNATYTCQDSRRAENFHDYYSCECSAGWIGEICNEDFDECQSSPCLWPYVCYNQENRYQCACPVDEPNCDALVGWMIALIVIAVVMVIIISLLLFYICIVRKRRVKWSNLFDRYGSDTASDEAMSFNNKAYKLDPDDDDLETEQEVSGGSTMIMFNKRHQYDALSGPMKGVQAVDVPAFQSPTPRGSIGPYSFPIKHKSPRHTPRNSPQVSDGRRDSGHARVVFPPVEARRARNGNNSEPRPDYD</sequence>
<dbReference type="GO" id="GO:0007156">
    <property type="term" value="P:homophilic cell adhesion via plasma membrane adhesion molecules"/>
    <property type="evidence" value="ECO:0007669"/>
    <property type="project" value="InterPro"/>
</dbReference>
<feature type="domain" description="Vitellogenin" evidence="10">
    <location>
        <begin position="31"/>
        <end position="530"/>
    </location>
</feature>
<dbReference type="PROSITE" id="PS00022">
    <property type="entry name" value="EGF_1"/>
    <property type="match status" value="1"/>
</dbReference>
<dbReference type="Gene3D" id="1.25.10.20">
    <property type="entry name" value="Vitellinogen, superhelical"/>
    <property type="match status" value="1"/>
</dbReference>
<dbReference type="PROSITE" id="PS50853">
    <property type="entry name" value="FN3"/>
    <property type="match status" value="1"/>
</dbReference>
<dbReference type="PROSITE" id="PS01186">
    <property type="entry name" value="EGF_2"/>
    <property type="match status" value="1"/>
</dbReference>
<dbReference type="InterPro" id="IPR002126">
    <property type="entry name" value="Cadherin-like_dom"/>
</dbReference>
<keyword evidence="2" id="KW-0106">Calcium</keyword>
<dbReference type="CDD" id="cd00063">
    <property type="entry name" value="FN3"/>
    <property type="match status" value="2"/>
</dbReference>
<feature type="transmembrane region" description="Helical" evidence="5">
    <location>
        <begin position="7353"/>
        <end position="7380"/>
    </location>
</feature>
<evidence type="ECO:0000313" key="12">
    <source>
        <dbReference type="Proteomes" id="UP001347796"/>
    </source>
</evidence>
<accession>A0AAN8JBH6</accession>
<evidence type="ECO:0000259" key="8">
    <source>
        <dbReference type="PROSITE" id="PS50800"/>
    </source>
</evidence>
<dbReference type="InterPro" id="IPR011055">
    <property type="entry name" value="Dup_hybrid_motif"/>
</dbReference>
<dbReference type="PANTHER" id="PTHR16897">
    <property type="entry name" value="OS10G0105400 PROTEIN"/>
    <property type="match status" value="1"/>
</dbReference>
<keyword evidence="3" id="KW-0245">EGF-like domain</keyword>
<evidence type="ECO:0000256" key="4">
    <source>
        <dbReference type="SAM" id="MobiDB-lite"/>
    </source>
</evidence>
<protein>
    <recommendedName>
        <fullName evidence="13">Vitellogenin domain-containing protein</fullName>
    </recommendedName>
</protein>
<feature type="domain" description="Cadherin" evidence="7">
    <location>
        <begin position="7022"/>
        <end position="7127"/>
    </location>
</feature>
<gene>
    <name evidence="11" type="ORF">SNE40_013376</name>
</gene>
<dbReference type="PROSITE" id="PS51211">
    <property type="entry name" value="VITELLOGENIN"/>
    <property type="match status" value="1"/>
</dbReference>
<dbReference type="InterPro" id="IPR001747">
    <property type="entry name" value="Vitellogenin_N"/>
</dbReference>
<dbReference type="InterPro" id="IPR036116">
    <property type="entry name" value="FN3_sf"/>
</dbReference>
<dbReference type="InterPro" id="IPR015816">
    <property type="entry name" value="Vitellinogen_b-sht_N"/>
</dbReference>